<dbReference type="AlphaFoldDB" id="A0A943URU0"/>
<gene>
    <name evidence="4" type="ORF">KH142_00800</name>
</gene>
<reference evidence="4" key="1">
    <citation type="submission" date="2021-02" db="EMBL/GenBank/DDBJ databases">
        <title>Infant gut strain persistence is associated with maternal origin, phylogeny, and functional potential including surface adhesion and iron acquisition.</title>
        <authorList>
            <person name="Lou Y.C."/>
        </authorList>
    </citation>
    <scope>NUCLEOTIDE SEQUENCE</scope>
    <source>
        <strain evidence="4">L2_039_000G1_dasL2_039_000G1_concoct_11</strain>
    </source>
</reference>
<protein>
    <submittedName>
        <fullName evidence="4">Toxic anion resistance protein</fullName>
    </submittedName>
</protein>
<comment type="similarity">
    <text evidence="1 2">Belongs to the TelA family.</text>
</comment>
<accession>A0A943URU0</accession>
<name>A0A943URU0_9ACTN</name>
<dbReference type="PANTHER" id="PTHR38432">
    <property type="entry name" value="TELA-LIKE PROTEIN SAOUHSC_01408"/>
    <property type="match status" value="1"/>
</dbReference>
<dbReference type="EMBL" id="JAGZSV010000006">
    <property type="protein sequence ID" value="MBS6940027.1"/>
    <property type="molecule type" value="Genomic_DNA"/>
</dbReference>
<evidence type="ECO:0000256" key="1">
    <source>
        <dbReference type="ARBA" id="ARBA00005541"/>
    </source>
</evidence>
<comment type="caution">
    <text evidence="4">The sequence shown here is derived from an EMBL/GenBank/DDBJ whole genome shotgun (WGS) entry which is preliminary data.</text>
</comment>
<organism evidence="4 5">
    <name type="scientific">Slackia piriformis</name>
    <dbReference type="NCBI Taxonomy" id="626934"/>
    <lineage>
        <taxon>Bacteria</taxon>
        <taxon>Bacillati</taxon>
        <taxon>Actinomycetota</taxon>
        <taxon>Coriobacteriia</taxon>
        <taxon>Eggerthellales</taxon>
        <taxon>Eggerthellaceae</taxon>
        <taxon>Slackia</taxon>
    </lineage>
</organism>
<dbReference type="Proteomes" id="UP000727506">
    <property type="component" value="Unassembled WGS sequence"/>
</dbReference>
<dbReference type="Pfam" id="PF05816">
    <property type="entry name" value="TelA"/>
    <property type="match status" value="1"/>
</dbReference>
<evidence type="ECO:0000313" key="5">
    <source>
        <dbReference type="Proteomes" id="UP000727506"/>
    </source>
</evidence>
<evidence type="ECO:0000313" key="4">
    <source>
        <dbReference type="EMBL" id="MBS6940027.1"/>
    </source>
</evidence>
<evidence type="ECO:0000256" key="2">
    <source>
        <dbReference type="PIRNR" id="PIRNR026508"/>
    </source>
</evidence>
<evidence type="ECO:0000256" key="3">
    <source>
        <dbReference type="SAM" id="Coils"/>
    </source>
</evidence>
<keyword evidence="3" id="KW-0175">Coiled coil</keyword>
<dbReference type="PIRSF" id="PIRSF026508">
    <property type="entry name" value="TelA"/>
    <property type="match status" value="1"/>
</dbReference>
<proteinExistence type="inferred from homology"/>
<feature type="coiled-coil region" evidence="3">
    <location>
        <begin position="361"/>
        <end position="388"/>
    </location>
</feature>
<dbReference type="InterPro" id="IPR008863">
    <property type="entry name" value="Toxic_anion-R_TelA"/>
</dbReference>
<dbReference type="PANTHER" id="PTHR38432:SF1">
    <property type="entry name" value="TELA-LIKE PROTEIN SAOUHSC_01408"/>
    <property type="match status" value="1"/>
</dbReference>
<sequence>MTDTAANPLENATPAPTLTLTPVLDDAPTPAVAAQPVQAIAQQQPAQNQLDDSMLSAEEKQMVDSFAQQIDVRDSGLVLQYGAGAQKKMADFSETALANVRTQDLGEVGGLISGVVTELRSFDATEEKGLFGFFKKGANKIESLRAKYDKAEGNVDKIVKALQGHQMKLMKDAAMLDKMYDLNLTYFKELTMYILAGKKKLAEVRDVELKELVAKAHATGRAEDAQAAQDLEAMCTRFEKKISDLDLTRTIAMQTAPQIRLVQNNEVTMVEKIQTTIVNTIPLWKSQMVLALGIANSAEAVRAQNAVTTMTNELLKKNAEMLHTSTVEVARESERGIVDIETLKNTNETLIKTFDEVMQIQQEGRQKRAEAEAEMRRMEAELKQKMLEIPRLP</sequence>